<sequence>MSPHQFVLFSLVLFMIPNLILAECTCDSEAEERDKNLALKYKIVAIVSILVASAIGVCIPFLGKIIPALSPEKNLFFLVKAFAAGVILATGFIHVLPDAFENLTSPCLKENPWGKFPFTGFIAMVAAIGTLMIDSYATSFYSKSHMSNKAQNTVAVADVEDSGTHVHGHVHGGLASEPSQQLIRQRVVSQVLELGIVVHSVIIGISLGASESPKTIKPLVAALTFHQFFEGMGLGGCITQAKFKSRAVAVMALFFSLTTPLGICIGLGITNSYDENSTTALIVEGSFNAASAGILIYMALVDLLAVDFMSPKLQNDGKLQLGANVSLLLGAGCMSLLAKWA</sequence>
<dbReference type="KEGG" id="dcr:108211893"/>
<reference evidence="10" key="2">
    <citation type="submission" date="2022-03" db="EMBL/GenBank/DDBJ databases">
        <title>Draft title - Genomic analysis of global carrot germplasm unveils the trajectory of domestication and the origin of high carotenoid orange carrot.</title>
        <authorList>
            <person name="Iorizzo M."/>
            <person name="Ellison S."/>
            <person name="Senalik D."/>
            <person name="Macko-Podgorni A."/>
            <person name="Grzebelus D."/>
            <person name="Bostan H."/>
            <person name="Rolling W."/>
            <person name="Curaba J."/>
            <person name="Simon P."/>
        </authorList>
    </citation>
    <scope>NUCLEOTIDE SEQUENCE</scope>
    <source>
        <tissue evidence="10">Leaf</tissue>
    </source>
</reference>
<evidence type="ECO:0000256" key="8">
    <source>
        <dbReference type="RuleBase" id="RU362088"/>
    </source>
</evidence>
<feature type="transmembrane region" description="Helical" evidence="8">
    <location>
        <begin position="75"/>
        <end position="96"/>
    </location>
</feature>
<keyword evidence="5 8" id="KW-1133">Transmembrane helix</keyword>
<evidence type="ECO:0000256" key="6">
    <source>
        <dbReference type="ARBA" id="ARBA00023065"/>
    </source>
</evidence>
<dbReference type="AlphaFoldDB" id="A0AAF0WRA7"/>
<evidence type="ECO:0000256" key="2">
    <source>
        <dbReference type="ARBA" id="ARBA00006939"/>
    </source>
</evidence>
<evidence type="ECO:0000313" key="11">
    <source>
        <dbReference type="Proteomes" id="UP000077755"/>
    </source>
</evidence>
<keyword evidence="6 8" id="KW-0406">Ion transport</keyword>
<evidence type="ECO:0000256" key="7">
    <source>
        <dbReference type="ARBA" id="ARBA00023136"/>
    </source>
</evidence>
<evidence type="ECO:0000256" key="9">
    <source>
        <dbReference type="SAM" id="SignalP"/>
    </source>
</evidence>
<organism evidence="10 11">
    <name type="scientific">Daucus carota subsp. sativus</name>
    <name type="common">Carrot</name>
    <dbReference type="NCBI Taxonomy" id="79200"/>
    <lineage>
        <taxon>Eukaryota</taxon>
        <taxon>Viridiplantae</taxon>
        <taxon>Streptophyta</taxon>
        <taxon>Embryophyta</taxon>
        <taxon>Tracheophyta</taxon>
        <taxon>Spermatophyta</taxon>
        <taxon>Magnoliopsida</taxon>
        <taxon>eudicotyledons</taxon>
        <taxon>Gunneridae</taxon>
        <taxon>Pentapetalae</taxon>
        <taxon>asterids</taxon>
        <taxon>campanulids</taxon>
        <taxon>Apiales</taxon>
        <taxon>Apiaceae</taxon>
        <taxon>Apioideae</taxon>
        <taxon>Scandiceae</taxon>
        <taxon>Daucinae</taxon>
        <taxon>Daucus</taxon>
        <taxon>Daucus sect. Daucus</taxon>
    </lineage>
</organism>
<evidence type="ECO:0000256" key="3">
    <source>
        <dbReference type="ARBA" id="ARBA00022448"/>
    </source>
</evidence>
<dbReference type="InterPro" id="IPR004698">
    <property type="entry name" value="Zn/Fe_permease_fun/pln"/>
</dbReference>
<feature type="transmembrane region" description="Helical" evidence="8">
    <location>
        <begin position="321"/>
        <end position="340"/>
    </location>
</feature>
<keyword evidence="7 8" id="KW-0472">Membrane</keyword>
<feature type="transmembrane region" description="Helical" evidence="8">
    <location>
        <begin position="116"/>
        <end position="137"/>
    </location>
</feature>
<dbReference type="NCBIfam" id="TIGR00820">
    <property type="entry name" value="zip"/>
    <property type="match status" value="1"/>
</dbReference>
<comment type="caution">
    <text evidence="8">Lacks conserved residue(s) required for the propagation of feature annotation.</text>
</comment>
<keyword evidence="11" id="KW-1185">Reference proteome</keyword>
<feature type="transmembrane region" description="Helical" evidence="8">
    <location>
        <begin position="41"/>
        <end position="63"/>
    </location>
</feature>
<dbReference type="InterPro" id="IPR003689">
    <property type="entry name" value="ZIP"/>
</dbReference>
<dbReference type="Proteomes" id="UP000077755">
    <property type="component" value="Chromosome 3"/>
</dbReference>
<evidence type="ECO:0000256" key="1">
    <source>
        <dbReference type="ARBA" id="ARBA00004141"/>
    </source>
</evidence>
<feature type="transmembrane region" description="Helical" evidence="8">
    <location>
        <begin position="247"/>
        <end position="269"/>
    </location>
</feature>
<accession>A0AAF0WRA7</accession>
<gene>
    <name evidence="10" type="ORF">DCAR_0313209</name>
</gene>
<feature type="signal peptide" evidence="9">
    <location>
        <begin position="1"/>
        <end position="22"/>
    </location>
</feature>
<dbReference type="PANTHER" id="PTHR11040">
    <property type="entry name" value="ZINC/IRON TRANSPORTER"/>
    <property type="match status" value="1"/>
</dbReference>
<evidence type="ECO:0000256" key="4">
    <source>
        <dbReference type="ARBA" id="ARBA00022692"/>
    </source>
</evidence>
<dbReference type="GO" id="GO:0005385">
    <property type="term" value="F:zinc ion transmembrane transporter activity"/>
    <property type="evidence" value="ECO:0007669"/>
    <property type="project" value="InterPro"/>
</dbReference>
<proteinExistence type="inferred from homology"/>
<comment type="subcellular location">
    <subcellularLocation>
        <location evidence="1 8">Membrane</location>
        <topology evidence="1 8">Multi-pass membrane protein</topology>
    </subcellularLocation>
</comment>
<keyword evidence="9" id="KW-0732">Signal</keyword>
<evidence type="ECO:0000256" key="5">
    <source>
        <dbReference type="ARBA" id="ARBA00022989"/>
    </source>
</evidence>
<keyword evidence="3 8" id="KW-0813">Transport</keyword>
<reference evidence="10" key="1">
    <citation type="journal article" date="2016" name="Nat. Genet.">
        <title>A high-quality carrot genome assembly provides new insights into carotenoid accumulation and asterid genome evolution.</title>
        <authorList>
            <person name="Iorizzo M."/>
            <person name="Ellison S."/>
            <person name="Senalik D."/>
            <person name="Zeng P."/>
            <person name="Satapoomin P."/>
            <person name="Huang J."/>
            <person name="Bowman M."/>
            <person name="Iovene M."/>
            <person name="Sanseverino W."/>
            <person name="Cavagnaro P."/>
            <person name="Yildiz M."/>
            <person name="Macko-Podgorni A."/>
            <person name="Moranska E."/>
            <person name="Grzebelus E."/>
            <person name="Grzebelus D."/>
            <person name="Ashrafi H."/>
            <person name="Zheng Z."/>
            <person name="Cheng S."/>
            <person name="Spooner D."/>
            <person name="Van Deynze A."/>
            <person name="Simon P."/>
        </authorList>
    </citation>
    <scope>NUCLEOTIDE SEQUENCE</scope>
    <source>
        <tissue evidence="10">Leaf</tissue>
    </source>
</reference>
<feature type="chain" id="PRO_5042221284" evidence="9">
    <location>
        <begin position="23"/>
        <end position="341"/>
    </location>
</feature>
<name>A0AAF0WRA7_DAUCS</name>
<comment type="similarity">
    <text evidence="2 8">Belongs to the ZIP transporter (TC 2.A.5) family.</text>
</comment>
<evidence type="ECO:0000313" key="10">
    <source>
        <dbReference type="EMBL" id="WOG93921.1"/>
    </source>
</evidence>
<keyword evidence="4 8" id="KW-0812">Transmembrane</keyword>
<dbReference type="PANTHER" id="PTHR11040:SF35">
    <property type="entry name" value="ZINC TRANSPORTER 5"/>
    <property type="match status" value="1"/>
</dbReference>
<dbReference type="GO" id="GO:0005886">
    <property type="term" value="C:plasma membrane"/>
    <property type="evidence" value="ECO:0007669"/>
    <property type="project" value="TreeGrafter"/>
</dbReference>
<protein>
    <submittedName>
        <fullName evidence="10">Uncharacterized protein</fullName>
    </submittedName>
</protein>
<dbReference type="Pfam" id="PF02535">
    <property type="entry name" value="Zip"/>
    <property type="match status" value="1"/>
</dbReference>
<feature type="transmembrane region" description="Helical" evidence="8">
    <location>
        <begin position="289"/>
        <end position="309"/>
    </location>
</feature>
<dbReference type="EMBL" id="CP093345">
    <property type="protein sequence ID" value="WOG93921.1"/>
    <property type="molecule type" value="Genomic_DNA"/>
</dbReference>